<feature type="region of interest" description="Disordered" evidence="1">
    <location>
        <begin position="345"/>
        <end position="370"/>
    </location>
</feature>
<dbReference type="InterPro" id="IPR009057">
    <property type="entry name" value="Homeodomain-like_sf"/>
</dbReference>
<comment type="caution">
    <text evidence="3">The sequence shown here is derived from an EMBL/GenBank/DDBJ whole genome shotgun (WGS) entry which is preliminary data.</text>
</comment>
<dbReference type="Pfam" id="PF13358">
    <property type="entry name" value="DDE_3"/>
    <property type="match status" value="1"/>
</dbReference>
<protein>
    <recommendedName>
        <fullName evidence="2">Tc1-like transposase DDE domain-containing protein</fullName>
    </recommendedName>
</protein>
<feature type="domain" description="Tc1-like transposase DDE" evidence="2">
    <location>
        <begin position="150"/>
        <end position="294"/>
    </location>
</feature>
<sequence>MEEAATRQHAHANTVYHCLYAYFSLGFTLKHLAHVYNKSERTIRNWLQVYQQTGTYQRVTSASERKFTTAQRQWLYDYYDSNPLSYLDEAQTAFKRIHRIDISKTSIWRIIRSFGLTWKVLERRAMHIKESDVFRFAEELSHIDWSHQNLVFLDEVSFDNRGMIRKRGYAIGGKQVAVRGDFVRKPRVSVLAFIGVNGVIDYFDTDGTFDRAEFTKCCMDFVHSERGNGSASVQMYPGRHSVWILDGATIHRHPDIVHYLRSVGVVPIFLPAYCPFFNPIEFMFGYMKRAFQRHYNETSGRDLRPFIAETFQRFEGYAMNKVFEHCRWMVDGVFNPVGPLSSDKRTCPTASATEDTQEDELGYTQLDSEE</sequence>
<dbReference type="Gene3D" id="3.30.420.10">
    <property type="entry name" value="Ribonuclease H-like superfamily/Ribonuclease H"/>
    <property type="match status" value="1"/>
</dbReference>
<dbReference type="PANTHER" id="PTHR46564:SF1">
    <property type="entry name" value="TRANSPOSASE"/>
    <property type="match status" value="1"/>
</dbReference>
<reference evidence="3 4" key="1">
    <citation type="submission" date="2018-08" db="EMBL/GenBank/DDBJ databases">
        <title>Aphanomyces genome sequencing and annotation.</title>
        <authorList>
            <person name="Minardi D."/>
            <person name="Oidtmann B."/>
            <person name="Van Der Giezen M."/>
            <person name="Studholme D.J."/>
        </authorList>
    </citation>
    <scope>NUCLEOTIDE SEQUENCE [LARGE SCALE GENOMIC DNA]</scope>
    <source>
        <strain evidence="3 4">D2</strain>
    </source>
</reference>
<dbReference type="GO" id="GO:0003676">
    <property type="term" value="F:nucleic acid binding"/>
    <property type="evidence" value="ECO:0007669"/>
    <property type="project" value="InterPro"/>
</dbReference>
<dbReference type="NCBIfam" id="NF033545">
    <property type="entry name" value="transpos_IS630"/>
    <property type="match status" value="1"/>
</dbReference>
<dbReference type="InterPro" id="IPR036397">
    <property type="entry name" value="RNaseH_sf"/>
</dbReference>
<dbReference type="SUPFAM" id="SSF46689">
    <property type="entry name" value="Homeodomain-like"/>
    <property type="match status" value="1"/>
</dbReference>
<dbReference type="Proteomes" id="UP000266643">
    <property type="component" value="Unassembled WGS sequence"/>
</dbReference>
<accession>A0A397D4N3</accession>
<dbReference type="InterPro" id="IPR038717">
    <property type="entry name" value="Tc1-like_DDE_dom"/>
</dbReference>
<evidence type="ECO:0000313" key="4">
    <source>
        <dbReference type="Proteomes" id="UP000266643"/>
    </source>
</evidence>
<dbReference type="AlphaFoldDB" id="A0A397D4N3"/>
<gene>
    <name evidence="3" type="ORF">DYB30_008016</name>
</gene>
<organism evidence="3 4">
    <name type="scientific">Aphanomyces astaci</name>
    <name type="common">Crayfish plague agent</name>
    <dbReference type="NCBI Taxonomy" id="112090"/>
    <lineage>
        <taxon>Eukaryota</taxon>
        <taxon>Sar</taxon>
        <taxon>Stramenopiles</taxon>
        <taxon>Oomycota</taxon>
        <taxon>Saprolegniomycetes</taxon>
        <taxon>Saprolegniales</taxon>
        <taxon>Verrucalvaceae</taxon>
        <taxon>Aphanomyces</taxon>
    </lineage>
</organism>
<evidence type="ECO:0000313" key="3">
    <source>
        <dbReference type="EMBL" id="RHY58639.1"/>
    </source>
</evidence>
<evidence type="ECO:0000256" key="1">
    <source>
        <dbReference type="SAM" id="MobiDB-lite"/>
    </source>
</evidence>
<proteinExistence type="predicted"/>
<dbReference type="EMBL" id="QUTD01005920">
    <property type="protein sequence ID" value="RHY58639.1"/>
    <property type="molecule type" value="Genomic_DNA"/>
</dbReference>
<name>A0A397D4N3_APHAT</name>
<dbReference type="PANTHER" id="PTHR46564">
    <property type="entry name" value="TRANSPOSASE"/>
    <property type="match status" value="1"/>
</dbReference>
<dbReference type="InterPro" id="IPR047655">
    <property type="entry name" value="Transpos_IS630-like"/>
</dbReference>
<feature type="compositionally biased region" description="Acidic residues" evidence="1">
    <location>
        <begin position="355"/>
        <end position="370"/>
    </location>
</feature>
<evidence type="ECO:0000259" key="2">
    <source>
        <dbReference type="Pfam" id="PF13358"/>
    </source>
</evidence>